<keyword evidence="3" id="KW-0862">Zinc</keyword>
<evidence type="ECO:0000256" key="3">
    <source>
        <dbReference type="ARBA" id="ARBA00022833"/>
    </source>
</evidence>
<dbReference type="InterPro" id="IPR001841">
    <property type="entry name" value="Znf_RING"/>
</dbReference>
<evidence type="ECO:0000313" key="6">
    <source>
        <dbReference type="EMBL" id="CAD9466064.1"/>
    </source>
</evidence>
<name>A0A7S2DYK9_9STRA</name>
<sequence>MGNCMGRRRRRYRYTGQSIDDLSLPFCCDLSVSSSNEAASNGSVVENAKGFCPICFEEKQLPCFYNPESNENFQITPCNHRFCKECFSTHVNTVIDSGTWQVRCPGESCSYVLSAKDVKSILPQPKYEEWKAARNKSYYERFMSNDQEMRDALKVDKLVAIEIKKRKKVEEAKIHAGEAKAVKIDGLELKHGVRVSATYMSTRGLMYNGTILEVDVHSGTASIAYDDGDFWGFAPLTSIQILPRLHHMNTERISQEYEDAFDELEPLEEHDIFVGKRVTARLRDGSFYPGVITSVNKKRKTAAIDYDDGDEWDSCPFQLIREDQSSIKCCPQCAVIIHKYDGCDSMTCLCGENFNWTNCRTIPSKLLDELVERELKKTILVQAKEMVVSVVASDLAVTP</sequence>
<reference evidence="6" key="1">
    <citation type="submission" date="2021-01" db="EMBL/GenBank/DDBJ databases">
        <authorList>
            <person name="Corre E."/>
            <person name="Pelletier E."/>
            <person name="Niang G."/>
            <person name="Scheremetjew M."/>
            <person name="Finn R."/>
            <person name="Kale V."/>
            <person name="Holt S."/>
            <person name="Cochrane G."/>
            <person name="Meng A."/>
            <person name="Brown T."/>
            <person name="Cohen L."/>
        </authorList>
    </citation>
    <scope>NUCLEOTIDE SEQUENCE</scope>
    <source>
        <strain evidence="6">CCMP826</strain>
    </source>
</reference>
<dbReference type="Pfam" id="PF00097">
    <property type="entry name" value="zf-C3HC4"/>
    <property type="match status" value="1"/>
</dbReference>
<dbReference type="AlphaFoldDB" id="A0A7S2DYK9"/>
<dbReference type="Gene3D" id="3.30.40.10">
    <property type="entry name" value="Zinc/RING finger domain, C3HC4 (zinc finger)"/>
    <property type="match status" value="1"/>
</dbReference>
<dbReference type="EMBL" id="HBGV01000415">
    <property type="protein sequence ID" value="CAD9466064.1"/>
    <property type="molecule type" value="Transcribed_RNA"/>
</dbReference>
<feature type="domain" description="RING-type" evidence="5">
    <location>
        <begin position="52"/>
        <end position="105"/>
    </location>
</feature>
<dbReference type="PROSITE" id="PS50089">
    <property type="entry name" value="ZF_RING_2"/>
    <property type="match status" value="1"/>
</dbReference>
<organism evidence="6">
    <name type="scientific">Helicotheca tamesis</name>
    <dbReference type="NCBI Taxonomy" id="374047"/>
    <lineage>
        <taxon>Eukaryota</taxon>
        <taxon>Sar</taxon>
        <taxon>Stramenopiles</taxon>
        <taxon>Ochrophyta</taxon>
        <taxon>Bacillariophyta</taxon>
        <taxon>Mediophyceae</taxon>
        <taxon>Lithodesmiophycidae</taxon>
        <taxon>Lithodesmiales</taxon>
        <taxon>Lithodesmiaceae</taxon>
        <taxon>Helicotheca</taxon>
    </lineage>
</organism>
<dbReference type="GO" id="GO:0008270">
    <property type="term" value="F:zinc ion binding"/>
    <property type="evidence" value="ECO:0007669"/>
    <property type="project" value="UniProtKB-KW"/>
</dbReference>
<evidence type="ECO:0000259" key="5">
    <source>
        <dbReference type="PROSITE" id="PS50089"/>
    </source>
</evidence>
<evidence type="ECO:0000256" key="1">
    <source>
        <dbReference type="ARBA" id="ARBA00022723"/>
    </source>
</evidence>
<dbReference type="InterPro" id="IPR013083">
    <property type="entry name" value="Znf_RING/FYVE/PHD"/>
</dbReference>
<accession>A0A7S2DYK9</accession>
<gene>
    <name evidence="6" type="ORF">HTAM1171_LOCUS277</name>
</gene>
<protein>
    <recommendedName>
        <fullName evidence="5">RING-type domain-containing protein</fullName>
    </recommendedName>
</protein>
<evidence type="ECO:0000256" key="2">
    <source>
        <dbReference type="ARBA" id="ARBA00022771"/>
    </source>
</evidence>
<dbReference type="InterPro" id="IPR031127">
    <property type="entry name" value="E3_UB_ligase_RBR"/>
</dbReference>
<dbReference type="InterPro" id="IPR018957">
    <property type="entry name" value="Znf_C3HC4_RING-type"/>
</dbReference>
<dbReference type="SUPFAM" id="SSF57850">
    <property type="entry name" value="RING/U-box"/>
    <property type="match status" value="2"/>
</dbReference>
<dbReference type="PANTHER" id="PTHR11685">
    <property type="entry name" value="RBR FAMILY RING FINGER AND IBR DOMAIN-CONTAINING"/>
    <property type="match status" value="1"/>
</dbReference>
<keyword evidence="2 4" id="KW-0863">Zinc-finger</keyword>
<dbReference type="Gene3D" id="1.20.120.1750">
    <property type="match status" value="1"/>
</dbReference>
<dbReference type="CDD" id="cd20336">
    <property type="entry name" value="Rcat_RBR"/>
    <property type="match status" value="1"/>
</dbReference>
<dbReference type="GO" id="GO:0016567">
    <property type="term" value="P:protein ubiquitination"/>
    <property type="evidence" value="ECO:0007669"/>
    <property type="project" value="InterPro"/>
</dbReference>
<dbReference type="Gene3D" id="2.30.30.140">
    <property type="match status" value="2"/>
</dbReference>
<dbReference type="GO" id="GO:0004842">
    <property type="term" value="F:ubiquitin-protein transferase activity"/>
    <property type="evidence" value="ECO:0007669"/>
    <property type="project" value="InterPro"/>
</dbReference>
<keyword evidence="1" id="KW-0479">Metal-binding</keyword>
<evidence type="ECO:0000256" key="4">
    <source>
        <dbReference type="PROSITE-ProRule" id="PRU00175"/>
    </source>
</evidence>
<proteinExistence type="predicted"/>